<reference evidence="3" key="1">
    <citation type="submission" date="2017-07" db="EMBL/GenBank/DDBJ databases">
        <title>Taro Niue Genome Assembly and Annotation.</title>
        <authorList>
            <person name="Atibalentja N."/>
            <person name="Keating K."/>
            <person name="Fields C.J."/>
        </authorList>
    </citation>
    <scope>NUCLEOTIDE SEQUENCE</scope>
    <source>
        <strain evidence="3">Niue_2</strain>
        <tissue evidence="3">Leaf</tissue>
    </source>
</reference>
<protein>
    <submittedName>
        <fullName evidence="3">Uncharacterized protein</fullName>
    </submittedName>
</protein>
<gene>
    <name evidence="3" type="ORF">Taro_001204</name>
</gene>
<feature type="compositionally biased region" description="Low complexity" evidence="2">
    <location>
        <begin position="127"/>
        <end position="139"/>
    </location>
</feature>
<comment type="caution">
    <text evidence="3">The sequence shown here is derived from an EMBL/GenBank/DDBJ whole genome shotgun (WGS) entry which is preliminary data.</text>
</comment>
<dbReference type="EMBL" id="NMUH01000025">
    <property type="protein sequence ID" value="MQL68928.1"/>
    <property type="molecule type" value="Genomic_DNA"/>
</dbReference>
<keyword evidence="1" id="KW-0175">Coiled coil</keyword>
<keyword evidence="4" id="KW-1185">Reference proteome</keyword>
<name>A0A843TAC6_COLES</name>
<proteinExistence type="predicted"/>
<evidence type="ECO:0000313" key="4">
    <source>
        <dbReference type="Proteomes" id="UP000652761"/>
    </source>
</evidence>
<dbReference type="AlphaFoldDB" id="A0A843TAC6"/>
<feature type="region of interest" description="Disordered" evidence="2">
    <location>
        <begin position="123"/>
        <end position="215"/>
    </location>
</feature>
<organism evidence="3 4">
    <name type="scientific">Colocasia esculenta</name>
    <name type="common">Wild taro</name>
    <name type="synonym">Arum esculentum</name>
    <dbReference type="NCBI Taxonomy" id="4460"/>
    <lineage>
        <taxon>Eukaryota</taxon>
        <taxon>Viridiplantae</taxon>
        <taxon>Streptophyta</taxon>
        <taxon>Embryophyta</taxon>
        <taxon>Tracheophyta</taxon>
        <taxon>Spermatophyta</taxon>
        <taxon>Magnoliopsida</taxon>
        <taxon>Liliopsida</taxon>
        <taxon>Araceae</taxon>
        <taxon>Aroideae</taxon>
        <taxon>Colocasieae</taxon>
        <taxon>Colocasia</taxon>
    </lineage>
</organism>
<feature type="coiled-coil region" evidence="1">
    <location>
        <begin position="1"/>
        <end position="83"/>
    </location>
</feature>
<evidence type="ECO:0000256" key="2">
    <source>
        <dbReference type="SAM" id="MobiDB-lite"/>
    </source>
</evidence>
<sequence>MERLRAETRTLKEELVQVRASRDAGASSSAQPASEDLAVRLQEALDRAQVRVWELEASSQGARATLQAQMNGLRLELVRTEGRLLESRKRQSQAEADRAWAIEERTRTVADLEFLKDRMLKKRQEQKQQAQQEAAGRRGSVFRSLDDIVSLGDPSAGRGGGQRPEASVASRPPLPDRRREREEDKVSNSRRQRQSEGERSEERGSRCSTRGMPLS</sequence>
<evidence type="ECO:0000313" key="3">
    <source>
        <dbReference type="EMBL" id="MQL68928.1"/>
    </source>
</evidence>
<evidence type="ECO:0000256" key="1">
    <source>
        <dbReference type="SAM" id="Coils"/>
    </source>
</evidence>
<accession>A0A843TAC6</accession>
<feature type="compositionally biased region" description="Basic and acidic residues" evidence="2">
    <location>
        <begin position="174"/>
        <end position="205"/>
    </location>
</feature>
<dbReference type="Proteomes" id="UP000652761">
    <property type="component" value="Unassembled WGS sequence"/>
</dbReference>